<feature type="region of interest" description="Disordered" evidence="1">
    <location>
        <begin position="259"/>
        <end position="296"/>
    </location>
</feature>
<gene>
    <name evidence="3" type="ORF">HBR001_LOCUS2784</name>
</gene>
<dbReference type="InterPro" id="IPR056453">
    <property type="entry name" value="HTH_DNAJC9"/>
</dbReference>
<dbReference type="SUPFAM" id="SSF46565">
    <property type="entry name" value="Chaperone J-domain"/>
    <property type="match status" value="1"/>
</dbReference>
<dbReference type="PRINTS" id="PR00625">
    <property type="entry name" value="JDOMAIN"/>
</dbReference>
<evidence type="ECO:0000313" key="4">
    <source>
        <dbReference type="Proteomes" id="UP001162031"/>
    </source>
</evidence>
<feature type="domain" description="J" evidence="2">
    <location>
        <begin position="14"/>
        <end position="83"/>
    </location>
</feature>
<dbReference type="InterPro" id="IPR036869">
    <property type="entry name" value="J_dom_sf"/>
</dbReference>
<dbReference type="Proteomes" id="UP001162031">
    <property type="component" value="Unassembled WGS sequence"/>
</dbReference>
<comment type="caution">
    <text evidence="3">The sequence shown here is derived from an EMBL/GenBank/DDBJ whole genome shotgun (WGS) entry which is preliminary data.</text>
</comment>
<feature type="compositionally biased region" description="Basic and acidic residues" evidence="1">
    <location>
        <begin position="281"/>
        <end position="296"/>
    </location>
</feature>
<proteinExistence type="predicted"/>
<reference evidence="3" key="1">
    <citation type="submission" date="2022-12" db="EMBL/GenBank/DDBJ databases">
        <authorList>
            <person name="Webb A."/>
        </authorList>
    </citation>
    <scope>NUCLEOTIDE SEQUENCE</scope>
    <source>
        <strain evidence="3">Hp1</strain>
    </source>
</reference>
<dbReference type="GO" id="GO:0005634">
    <property type="term" value="C:nucleus"/>
    <property type="evidence" value="ECO:0007669"/>
    <property type="project" value="TreeGrafter"/>
</dbReference>
<feature type="compositionally biased region" description="Basic and acidic residues" evidence="1">
    <location>
        <begin position="196"/>
        <end position="217"/>
    </location>
</feature>
<name>A0AAV0TM91_HYABA</name>
<dbReference type="GO" id="GO:0031072">
    <property type="term" value="F:heat shock protein binding"/>
    <property type="evidence" value="ECO:0007669"/>
    <property type="project" value="TreeGrafter"/>
</dbReference>
<dbReference type="PROSITE" id="PS50076">
    <property type="entry name" value="DNAJ_2"/>
    <property type="match status" value="1"/>
</dbReference>
<dbReference type="InterPro" id="IPR052594">
    <property type="entry name" value="J_domain-containing_protein"/>
</dbReference>
<protein>
    <recommendedName>
        <fullName evidence="2">J domain-containing protein</fullName>
    </recommendedName>
</protein>
<dbReference type="PANTHER" id="PTHR44144">
    <property type="entry name" value="DNAJ HOMOLOG SUBFAMILY C MEMBER 9"/>
    <property type="match status" value="1"/>
</dbReference>
<evidence type="ECO:0000256" key="1">
    <source>
        <dbReference type="SAM" id="MobiDB-lite"/>
    </source>
</evidence>
<dbReference type="Gene3D" id="1.10.287.110">
    <property type="entry name" value="DnaJ domain"/>
    <property type="match status" value="1"/>
</dbReference>
<keyword evidence="4" id="KW-1185">Reference proteome</keyword>
<feature type="region of interest" description="Disordered" evidence="1">
    <location>
        <begin position="186"/>
        <end position="217"/>
    </location>
</feature>
<dbReference type="AlphaFoldDB" id="A0AAV0TM91"/>
<dbReference type="Pfam" id="PF23302">
    <property type="entry name" value="HTH_DNAJC9"/>
    <property type="match status" value="1"/>
</dbReference>
<dbReference type="EMBL" id="CANTFL010000409">
    <property type="protein sequence ID" value="CAI5722089.1"/>
    <property type="molecule type" value="Genomic_DNA"/>
</dbReference>
<dbReference type="PANTHER" id="PTHR44144:SF1">
    <property type="entry name" value="DNAJ HOMOLOG SUBFAMILY C MEMBER 9"/>
    <property type="match status" value="1"/>
</dbReference>
<dbReference type="InterPro" id="IPR001623">
    <property type="entry name" value="DnaJ_domain"/>
</dbReference>
<dbReference type="CDD" id="cd06257">
    <property type="entry name" value="DnaJ"/>
    <property type="match status" value="1"/>
</dbReference>
<accession>A0AAV0TM91</accession>
<dbReference type="Pfam" id="PF00226">
    <property type="entry name" value="DnaJ"/>
    <property type="match status" value="1"/>
</dbReference>
<sequence length="296" mass="33815">MAAIIASEFGPDCDLYTALGVERSATEQEITRAYRKLALKYHPDKQKGDEASRAKATATFQAVSAIHSILSNKEARAVYDESGTILSDELDEPSPSFQMWTQYFARVFPKVSNEDIVRFEGEYRYSDEERHDVVAAYVKYKGEMQHVMDTIMLSTDDDEERFVAMIEEAVQEKEVKTFPAWREYVKKQSRKKKTKTHETSAEQKRKQAKREKEAREAEALYRKIQGKQQQQKRDADADSIVLSSKRGFESLLGSLEAKYAKKGKSARQKAGAQGPSEPSEDEFRAAQKRLESSRKK</sequence>
<dbReference type="InterPro" id="IPR018253">
    <property type="entry name" value="DnaJ_domain_CS"/>
</dbReference>
<dbReference type="SMART" id="SM00271">
    <property type="entry name" value="DnaJ"/>
    <property type="match status" value="1"/>
</dbReference>
<evidence type="ECO:0000313" key="3">
    <source>
        <dbReference type="EMBL" id="CAI5722089.1"/>
    </source>
</evidence>
<dbReference type="PROSITE" id="PS00636">
    <property type="entry name" value="DNAJ_1"/>
    <property type="match status" value="1"/>
</dbReference>
<organism evidence="3 4">
    <name type="scientific">Hyaloperonospora brassicae</name>
    <name type="common">Brassica downy mildew</name>
    <name type="synonym">Peronospora brassicae</name>
    <dbReference type="NCBI Taxonomy" id="162125"/>
    <lineage>
        <taxon>Eukaryota</taxon>
        <taxon>Sar</taxon>
        <taxon>Stramenopiles</taxon>
        <taxon>Oomycota</taxon>
        <taxon>Peronosporomycetes</taxon>
        <taxon>Peronosporales</taxon>
        <taxon>Peronosporaceae</taxon>
        <taxon>Hyaloperonospora</taxon>
    </lineage>
</organism>
<evidence type="ECO:0000259" key="2">
    <source>
        <dbReference type="PROSITE" id="PS50076"/>
    </source>
</evidence>
<dbReference type="GO" id="GO:0005737">
    <property type="term" value="C:cytoplasm"/>
    <property type="evidence" value="ECO:0007669"/>
    <property type="project" value="TreeGrafter"/>
</dbReference>